<comment type="caution">
    <text evidence="3">The sequence shown here is derived from an EMBL/GenBank/DDBJ whole genome shotgun (WGS) entry which is preliminary data.</text>
</comment>
<dbReference type="STRING" id="1408657.A0A0W4ZSL7"/>
<dbReference type="OrthoDB" id="1517790at2759"/>
<keyword evidence="4" id="KW-1185">Reference proteome</keyword>
<dbReference type="VEuPathDB" id="FungiDB:T551_01412"/>
<evidence type="ECO:0000313" key="3">
    <source>
        <dbReference type="EMBL" id="KTW31340.1"/>
    </source>
</evidence>
<dbReference type="PROSITE" id="PS51450">
    <property type="entry name" value="LRR"/>
    <property type="match status" value="1"/>
</dbReference>
<dbReference type="PANTHER" id="PTHR48051">
    <property type="match status" value="1"/>
</dbReference>
<accession>A0A0W4ZSL7</accession>
<proteinExistence type="predicted"/>
<dbReference type="PANTHER" id="PTHR48051:SF1">
    <property type="entry name" value="RAS SUPPRESSOR PROTEIN 1"/>
    <property type="match status" value="1"/>
</dbReference>
<dbReference type="RefSeq" id="XP_018230330.1">
    <property type="nucleotide sequence ID" value="XM_018373675.1"/>
</dbReference>
<dbReference type="InterPro" id="IPR032675">
    <property type="entry name" value="LRR_dom_sf"/>
</dbReference>
<protein>
    <submittedName>
        <fullName evidence="3">Uncharacterized protein</fullName>
    </submittedName>
</protein>
<dbReference type="GO" id="GO:0005737">
    <property type="term" value="C:cytoplasm"/>
    <property type="evidence" value="ECO:0007669"/>
    <property type="project" value="TreeGrafter"/>
</dbReference>
<dbReference type="EMBL" id="LFWA01000005">
    <property type="protein sequence ID" value="KTW31340.1"/>
    <property type="molecule type" value="Genomic_DNA"/>
</dbReference>
<evidence type="ECO:0000256" key="2">
    <source>
        <dbReference type="ARBA" id="ARBA00022737"/>
    </source>
</evidence>
<reference evidence="4" key="1">
    <citation type="journal article" date="2016" name="Nat. Commun.">
        <title>Genome analysis of three Pneumocystis species reveals adaptation mechanisms to life exclusively in mammalian hosts.</title>
        <authorList>
            <person name="Ma L."/>
            <person name="Chen Z."/>
            <person name="Huang D.W."/>
            <person name="Kutty G."/>
            <person name="Ishihara M."/>
            <person name="Wang H."/>
            <person name="Abouelleil A."/>
            <person name="Bishop L."/>
            <person name="Davey E."/>
            <person name="Deng R."/>
            <person name="Deng X."/>
            <person name="Fan L."/>
            <person name="Fantoni G."/>
            <person name="Fitzgerald M."/>
            <person name="Gogineni E."/>
            <person name="Goldberg J.M."/>
            <person name="Handley G."/>
            <person name="Hu X."/>
            <person name="Huber C."/>
            <person name="Jiao X."/>
            <person name="Jones K."/>
            <person name="Levin J.Z."/>
            <person name="Liu Y."/>
            <person name="Macdonald P."/>
            <person name="Melnikov A."/>
            <person name="Raley C."/>
            <person name="Sassi M."/>
            <person name="Sherman B.T."/>
            <person name="Song X."/>
            <person name="Sykes S."/>
            <person name="Tran B."/>
            <person name="Walsh L."/>
            <person name="Xia Y."/>
            <person name="Yang J."/>
            <person name="Young S."/>
            <person name="Zeng Q."/>
            <person name="Zheng X."/>
            <person name="Stephens R."/>
            <person name="Nusbaum C."/>
            <person name="Birren B.W."/>
            <person name="Azadi P."/>
            <person name="Lempicki R.A."/>
            <person name="Cuomo C.A."/>
            <person name="Kovacs J.A."/>
        </authorList>
    </citation>
    <scope>NUCLEOTIDE SEQUENCE [LARGE SCALE GENOMIC DNA]</scope>
    <source>
        <strain evidence="4">RU7</strain>
    </source>
</reference>
<dbReference type="Proteomes" id="UP000053447">
    <property type="component" value="Unassembled WGS sequence"/>
</dbReference>
<dbReference type="InterPro" id="IPR001611">
    <property type="entry name" value="Leu-rich_rpt"/>
</dbReference>
<sequence>MHIFNEKKNDLLPFSTILSRETSHMLYPPRSKQEFVSEIENNDNNEQEYDLKTKGYTTEAPYVNVQHRQRMNDFEKKRQDLTPRSLFNEAITNTIEEGEEVLQLSGCNIVEIPENISQLTSLVTRLDPDVEKPLTPHLKIFLSGNFIHKLPSGLFDLFTLTVLSLRLYLTLKYLNANIFIGNNELTMIPPSIGRLVNLVELNLGQNKLTYFPSTLLLLKKLQILSISPNPLKECPIPPLSQMSFQTLVLPTIRYSCIDVIKTNSNVPKLLELSSRIIASSSIAEVDLQRWELKFCLTSKVREAYEAGKYHISCEVCGNSMVESVVDVFEWWDGFVGTWSLPIKRKICSLLCLKNIPQAEIQSLPNTT</sequence>
<gene>
    <name evidence="3" type="ORF">T551_01412</name>
</gene>
<dbReference type="SUPFAM" id="SSF52047">
    <property type="entry name" value="RNI-like"/>
    <property type="match status" value="1"/>
</dbReference>
<organism evidence="3 4">
    <name type="scientific">Pneumocystis jirovecii (strain RU7)</name>
    <name type="common">Human pneumocystis pneumonia agent</name>
    <dbReference type="NCBI Taxonomy" id="1408657"/>
    <lineage>
        <taxon>Eukaryota</taxon>
        <taxon>Fungi</taxon>
        <taxon>Dikarya</taxon>
        <taxon>Ascomycota</taxon>
        <taxon>Taphrinomycotina</taxon>
        <taxon>Pneumocystomycetes</taxon>
        <taxon>Pneumocystaceae</taxon>
        <taxon>Pneumocystis</taxon>
    </lineage>
</organism>
<dbReference type="eggNOG" id="KOG0619">
    <property type="taxonomic scope" value="Eukaryota"/>
</dbReference>
<evidence type="ECO:0000313" key="4">
    <source>
        <dbReference type="Proteomes" id="UP000053447"/>
    </source>
</evidence>
<name>A0A0W4ZSL7_PNEJ7</name>
<dbReference type="GeneID" id="28939930"/>
<keyword evidence="2" id="KW-0677">Repeat</keyword>
<dbReference type="AlphaFoldDB" id="A0A0W4ZSL7"/>
<keyword evidence="1" id="KW-0433">Leucine-rich repeat</keyword>
<evidence type="ECO:0000256" key="1">
    <source>
        <dbReference type="ARBA" id="ARBA00022614"/>
    </source>
</evidence>
<dbReference type="InterPro" id="IPR050216">
    <property type="entry name" value="LRR_domain-containing"/>
</dbReference>
<dbReference type="Gene3D" id="3.80.10.10">
    <property type="entry name" value="Ribonuclease Inhibitor"/>
    <property type="match status" value="1"/>
</dbReference>